<feature type="signal peptide" evidence="3">
    <location>
        <begin position="1"/>
        <end position="27"/>
    </location>
</feature>
<gene>
    <name evidence="4" type="ORF">ILEXP_LOCUS53179</name>
</gene>
<dbReference type="EMBL" id="CAUOFW020008502">
    <property type="protein sequence ID" value="CAK9182943.1"/>
    <property type="molecule type" value="Genomic_DNA"/>
</dbReference>
<proteinExistence type="predicted"/>
<accession>A0ABC8UPE5</accession>
<dbReference type="Proteomes" id="UP001642360">
    <property type="component" value="Unassembled WGS sequence"/>
</dbReference>
<comment type="caution">
    <text evidence="4">The sequence shown here is derived from an EMBL/GenBank/DDBJ whole genome shotgun (WGS) entry which is preliminary data.</text>
</comment>
<evidence type="ECO:0000256" key="1">
    <source>
        <dbReference type="SAM" id="MobiDB-lite"/>
    </source>
</evidence>
<keyword evidence="2" id="KW-1133">Transmembrane helix</keyword>
<evidence type="ECO:0000256" key="3">
    <source>
        <dbReference type="SAM" id="SignalP"/>
    </source>
</evidence>
<keyword evidence="5" id="KW-1185">Reference proteome</keyword>
<feature type="chain" id="PRO_5044805951" evidence="3">
    <location>
        <begin position="28"/>
        <end position="304"/>
    </location>
</feature>
<evidence type="ECO:0000256" key="2">
    <source>
        <dbReference type="SAM" id="Phobius"/>
    </source>
</evidence>
<name>A0ABC8UPE5_9AQUA</name>
<protein>
    <submittedName>
        <fullName evidence="4">Uncharacterized protein</fullName>
    </submittedName>
</protein>
<feature type="region of interest" description="Disordered" evidence="1">
    <location>
        <begin position="273"/>
        <end position="292"/>
    </location>
</feature>
<keyword evidence="2" id="KW-0472">Membrane</keyword>
<evidence type="ECO:0000313" key="5">
    <source>
        <dbReference type="Proteomes" id="UP001642360"/>
    </source>
</evidence>
<sequence length="304" mass="33215">MSKKESKRVSCVVVEVVVVSLIVHTRAGVEDGDGGVHRRLVAVLFQPCPGHLHLLLPLLHVLKLELGSGSEDVEDDDDDDECSEDPDSDPCCACPGYREEESSLWAIKALDATSVAVFWSERRLKIFVSSSLPFLSLLLLLCCACLFGRWTEQCDRLELPRSRRRSFLAPISTMLSGAVAGGGLGNERLPFFRPILHIRSFAPPMSKKESKRVSCVVVEVVVVSLIVHTRAGVEDGDGGVHRRLVAVLFQPCPGHLHLLLPLLHVLKLELGSGSEDVEDDDDDDECSEDPDSDPCCACPVPAFD</sequence>
<reference evidence="4 5" key="1">
    <citation type="submission" date="2024-02" db="EMBL/GenBank/DDBJ databases">
        <authorList>
            <person name="Vignale AGUSTIN F."/>
            <person name="Sosa J E."/>
            <person name="Modenutti C."/>
        </authorList>
    </citation>
    <scope>NUCLEOTIDE SEQUENCE [LARGE SCALE GENOMIC DNA]</scope>
</reference>
<evidence type="ECO:0000313" key="4">
    <source>
        <dbReference type="EMBL" id="CAK9182943.1"/>
    </source>
</evidence>
<keyword evidence="3" id="KW-0732">Signal</keyword>
<feature type="compositionally biased region" description="Acidic residues" evidence="1">
    <location>
        <begin position="275"/>
        <end position="292"/>
    </location>
</feature>
<feature type="transmembrane region" description="Helical" evidence="2">
    <location>
        <begin position="126"/>
        <end position="147"/>
    </location>
</feature>
<keyword evidence="2" id="KW-0812">Transmembrane</keyword>
<dbReference type="AlphaFoldDB" id="A0ABC8UPE5"/>
<organism evidence="4 5">
    <name type="scientific">Ilex paraguariensis</name>
    <name type="common">yerba mate</name>
    <dbReference type="NCBI Taxonomy" id="185542"/>
    <lineage>
        <taxon>Eukaryota</taxon>
        <taxon>Viridiplantae</taxon>
        <taxon>Streptophyta</taxon>
        <taxon>Embryophyta</taxon>
        <taxon>Tracheophyta</taxon>
        <taxon>Spermatophyta</taxon>
        <taxon>Magnoliopsida</taxon>
        <taxon>eudicotyledons</taxon>
        <taxon>Gunneridae</taxon>
        <taxon>Pentapetalae</taxon>
        <taxon>asterids</taxon>
        <taxon>campanulids</taxon>
        <taxon>Aquifoliales</taxon>
        <taxon>Aquifoliaceae</taxon>
        <taxon>Ilex</taxon>
    </lineage>
</organism>